<feature type="transmembrane region" description="Helical" evidence="8">
    <location>
        <begin position="223"/>
        <end position="242"/>
    </location>
</feature>
<evidence type="ECO:0000256" key="6">
    <source>
        <dbReference type="ARBA" id="ARBA00022989"/>
    </source>
</evidence>
<evidence type="ECO:0000256" key="8">
    <source>
        <dbReference type="SAM" id="Phobius"/>
    </source>
</evidence>
<feature type="transmembrane region" description="Helical" evidence="8">
    <location>
        <begin position="46"/>
        <end position="65"/>
    </location>
</feature>
<dbReference type="OrthoDB" id="369870at2"/>
<dbReference type="InterPro" id="IPR004626">
    <property type="entry name" value="RarD"/>
</dbReference>
<dbReference type="KEGG" id="dtm:BJL86_1401"/>
<proteinExistence type="inferred from homology"/>
<comment type="subcellular location">
    <subcellularLocation>
        <location evidence="1">Cell membrane</location>
        <topology evidence="1">Multi-pass membrane protein</topology>
    </subcellularLocation>
</comment>
<evidence type="ECO:0000256" key="1">
    <source>
        <dbReference type="ARBA" id="ARBA00004651"/>
    </source>
</evidence>
<evidence type="ECO:0000256" key="4">
    <source>
        <dbReference type="ARBA" id="ARBA00022475"/>
    </source>
</evidence>
<keyword evidence="5 8" id="KW-0812">Transmembrane</keyword>
<feature type="transmembrane region" description="Helical" evidence="8">
    <location>
        <begin position="184"/>
        <end position="203"/>
    </location>
</feature>
<evidence type="ECO:0000259" key="9">
    <source>
        <dbReference type="Pfam" id="PF00892"/>
    </source>
</evidence>
<dbReference type="STRING" id="499555.BJL86_1401"/>
<feature type="transmembrane region" description="Helical" evidence="8">
    <location>
        <begin position="12"/>
        <end position="34"/>
    </location>
</feature>
<feature type="domain" description="EamA" evidence="9">
    <location>
        <begin position="15"/>
        <end position="149"/>
    </location>
</feature>
<organism evidence="10 11">
    <name type="scientific">Dietzia timorensis</name>
    <dbReference type="NCBI Taxonomy" id="499555"/>
    <lineage>
        <taxon>Bacteria</taxon>
        <taxon>Bacillati</taxon>
        <taxon>Actinomycetota</taxon>
        <taxon>Actinomycetes</taxon>
        <taxon>Mycobacteriales</taxon>
        <taxon>Dietziaceae</taxon>
        <taxon>Dietzia</taxon>
    </lineage>
</organism>
<dbReference type="EMBL" id="CP015961">
    <property type="protein sequence ID" value="ANI92183.1"/>
    <property type="molecule type" value="Genomic_DNA"/>
</dbReference>
<feature type="transmembrane region" description="Helical" evidence="8">
    <location>
        <begin position="156"/>
        <end position="172"/>
    </location>
</feature>
<dbReference type="RefSeq" id="WP_082908410.1">
    <property type="nucleotide sequence ID" value="NZ_CP015961.1"/>
</dbReference>
<evidence type="ECO:0000313" key="11">
    <source>
        <dbReference type="Proteomes" id="UP000186104"/>
    </source>
</evidence>
<dbReference type="AlphaFoldDB" id="A0A173LJW2"/>
<dbReference type="InterPro" id="IPR037185">
    <property type="entry name" value="EmrE-like"/>
</dbReference>
<keyword evidence="7 8" id="KW-0472">Membrane</keyword>
<evidence type="ECO:0000313" key="10">
    <source>
        <dbReference type="EMBL" id="ANI92183.1"/>
    </source>
</evidence>
<reference evidence="10 11" key="1">
    <citation type="submission" date="2016-06" db="EMBL/GenBank/DDBJ databases">
        <title>Complete genome sequence of a saline-alkali tolerant type strain Dietzia timorensis ID05-A0528T.</title>
        <authorList>
            <person name="Wu X."/>
        </authorList>
    </citation>
    <scope>NUCLEOTIDE SEQUENCE [LARGE SCALE GENOMIC DNA]</scope>
    <source>
        <strain evidence="10 11">ID05-A0528</strain>
    </source>
</reference>
<feature type="transmembrane region" description="Helical" evidence="8">
    <location>
        <begin position="249"/>
        <end position="268"/>
    </location>
</feature>
<protein>
    <submittedName>
        <fullName evidence="10">Protein RarD</fullName>
    </submittedName>
</protein>
<evidence type="ECO:0000256" key="2">
    <source>
        <dbReference type="ARBA" id="ARBA00007362"/>
    </source>
</evidence>
<gene>
    <name evidence="10" type="ORF">BJL86_1401</name>
</gene>
<feature type="transmembrane region" description="Helical" evidence="8">
    <location>
        <begin position="280"/>
        <end position="298"/>
    </location>
</feature>
<comment type="similarity">
    <text evidence="2">Belongs to the EamA transporter family.</text>
</comment>
<sequence length="327" mass="34586">MTPPAPIDAPKASRIGAFAALGCYSLWGFFPAFFPLLEPAGAAEIVAHRIVWSLVLMAMVLALMGQLRRVFSLGGKAWMLLALASLLVSLNWCVYVFTVNSDRVSEAALGYFINPLVSVLFGVLFFHERLLRLQVVAVGIAAVAVVVLTFGYGHFPYLSIALALSFGGYGVAKKRVKEPPTVSLGAEVLIAAPFALGFLVWLHMVGSDSLGHGAFGNAGVGNALLLMASGALTVLPLLLFATAAQRIPLALLGMLQYITPVLQMLWALLVVGERLDGTQWAGFALVLVAVLLFSGAQFRADRRARTRLAGQSPEGSAGHLAGDADPA</sequence>
<feature type="domain" description="EamA" evidence="9">
    <location>
        <begin position="158"/>
        <end position="294"/>
    </location>
</feature>
<name>A0A173LJW2_9ACTN</name>
<dbReference type="PANTHER" id="PTHR22911:SF137">
    <property type="entry name" value="SOLUTE CARRIER FAMILY 35 MEMBER G2-RELATED"/>
    <property type="match status" value="1"/>
</dbReference>
<dbReference type="GO" id="GO:0005886">
    <property type="term" value="C:plasma membrane"/>
    <property type="evidence" value="ECO:0007669"/>
    <property type="project" value="UniProtKB-SubCell"/>
</dbReference>
<dbReference type="PANTHER" id="PTHR22911">
    <property type="entry name" value="ACYL-MALONYL CONDENSING ENZYME-RELATED"/>
    <property type="match status" value="1"/>
</dbReference>
<dbReference type="Pfam" id="PF00892">
    <property type="entry name" value="EamA"/>
    <property type="match status" value="2"/>
</dbReference>
<dbReference type="Proteomes" id="UP000186104">
    <property type="component" value="Chromosome"/>
</dbReference>
<keyword evidence="4" id="KW-1003">Cell membrane</keyword>
<dbReference type="SUPFAM" id="SSF103481">
    <property type="entry name" value="Multidrug resistance efflux transporter EmrE"/>
    <property type="match status" value="2"/>
</dbReference>
<accession>A0A173LJW2</accession>
<keyword evidence="6 8" id="KW-1133">Transmembrane helix</keyword>
<dbReference type="NCBIfam" id="TIGR00688">
    <property type="entry name" value="rarD"/>
    <property type="match status" value="1"/>
</dbReference>
<feature type="transmembrane region" description="Helical" evidence="8">
    <location>
        <begin position="77"/>
        <end position="97"/>
    </location>
</feature>
<evidence type="ECO:0000256" key="7">
    <source>
        <dbReference type="ARBA" id="ARBA00023136"/>
    </source>
</evidence>
<evidence type="ECO:0000256" key="3">
    <source>
        <dbReference type="ARBA" id="ARBA00022448"/>
    </source>
</evidence>
<evidence type="ECO:0000256" key="5">
    <source>
        <dbReference type="ARBA" id="ARBA00022692"/>
    </source>
</evidence>
<keyword evidence="3" id="KW-0813">Transport</keyword>
<feature type="transmembrane region" description="Helical" evidence="8">
    <location>
        <begin position="109"/>
        <end position="126"/>
    </location>
</feature>
<dbReference type="InterPro" id="IPR000620">
    <property type="entry name" value="EamA_dom"/>
</dbReference>
<keyword evidence="11" id="KW-1185">Reference proteome</keyword>